<reference evidence="1 2" key="1">
    <citation type="journal article" date="2017" name="Nat. Commun.">
        <title>In situ click chemistry generation of cyclooxygenase-2 inhibitors.</title>
        <authorList>
            <person name="Bhardwaj A."/>
            <person name="Kaur J."/>
            <person name="Wuest M."/>
            <person name="Wuest F."/>
        </authorList>
    </citation>
    <scope>NUCLEOTIDE SEQUENCE [LARGE SCALE GENOMIC DNA]</scope>
    <source>
        <strain evidence="1">S2_018_000_R2_106</strain>
    </source>
</reference>
<accession>A0A6N4R439</accession>
<proteinExistence type="predicted"/>
<dbReference type="PANTHER" id="PTHR13061">
    <property type="entry name" value="DYNACTIN SUBUNIT P25"/>
    <property type="match status" value="1"/>
</dbReference>
<dbReference type="PANTHER" id="PTHR13061:SF29">
    <property type="entry name" value="GAMMA CARBONIC ANHYDRASE-LIKE 1, MITOCHONDRIAL-RELATED"/>
    <property type="match status" value="1"/>
</dbReference>
<gene>
    <name evidence="1" type="ORF">DI628_02235</name>
</gene>
<dbReference type="EMBL" id="VAFM01000001">
    <property type="protein sequence ID" value="TKW61460.1"/>
    <property type="molecule type" value="Genomic_DNA"/>
</dbReference>
<dbReference type="InterPro" id="IPR011004">
    <property type="entry name" value="Trimer_LpxA-like_sf"/>
</dbReference>
<evidence type="ECO:0000313" key="1">
    <source>
        <dbReference type="EMBL" id="TKW61460.1"/>
    </source>
</evidence>
<dbReference type="Proteomes" id="UP000320948">
    <property type="component" value="Unassembled WGS sequence"/>
</dbReference>
<dbReference type="InterPro" id="IPR047324">
    <property type="entry name" value="LbH_gamma_CA-like"/>
</dbReference>
<dbReference type="SUPFAM" id="SSF51161">
    <property type="entry name" value="Trimeric LpxA-like enzymes"/>
    <property type="match status" value="1"/>
</dbReference>
<name>A0A6N4R439_BLAVI</name>
<dbReference type="Gene3D" id="2.160.10.10">
    <property type="entry name" value="Hexapeptide repeat proteins"/>
    <property type="match status" value="1"/>
</dbReference>
<dbReference type="AlphaFoldDB" id="A0A6N4R439"/>
<dbReference type="InterPro" id="IPR050484">
    <property type="entry name" value="Transf_Hexapept/Carb_Anhydrase"/>
</dbReference>
<protein>
    <submittedName>
        <fullName evidence="1">Gamma carbonic anhydrase family protein</fullName>
    </submittedName>
</protein>
<sequence length="173" mass="18628">MLLPDNFLSFKGITPQVDPAAWMAPNCTIIGDTHIGAHSSIWFGAVLRGDVHHIRVGEYTNIQDNAVIHVTTNKFPTLIGNRVTIGHSAVVHAATLEDECLIGMHSTVLDGAVVQSRSMVAAGALVSPGKVVESGWLWAGVPARPMRKLTEDELAYLACSATHYAKLSDAYRK</sequence>
<evidence type="ECO:0000313" key="2">
    <source>
        <dbReference type="Proteomes" id="UP000320948"/>
    </source>
</evidence>
<organism evidence="1 2">
    <name type="scientific">Blastochloris viridis</name>
    <name type="common">Rhodopseudomonas viridis</name>
    <dbReference type="NCBI Taxonomy" id="1079"/>
    <lineage>
        <taxon>Bacteria</taxon>
        <taxon>Pseudomonadati</taxon>
        <taxon>Pseudomonadota</taxon>
        <taxon>Alphaproteobacteria</taxon>
        <taxon>Hyphomicrobiales</taxon>
        <taxon>Blastochloridaceae</taxon>
        <taxon>Blastochloris</taxon>
    </lineage>
</organism>
<dbReference type="CDD" id="cd04645">
    <property type="entry name" value="LbH_gamma_CA_like"/>
    <property type="match status" value="1"/>
</dbReference>
<comment type="caution">
    <text evidence="1">The sequence shown here is derived from an EMBL/GenBank/DDBJ whole genome shotgun (WGS) entry which is preliminary data.</text>
</comment>